<feature type="compositionally biased region" description="Basic and acidic residues" evidence="1">
    <location>
        <begin position="63"/>
        <end position="75"/>
    </location>
</feature>
<feature type="region of interest" description="Disordered" evidence="1">
    <location>
        <begin position="1"/>
        <end position="93"/>
    </location>
</feature>
<name>A0A9D4LJM8_DREPO</name>
<gene>
    <name evidence="2" type="ORF">DPMN_101715</name>
</gene>
<proteinExistence type="predicted"/>
<reference evidence="2" key="1">
    <citation type="journal article" date="2019" name="bioRxiv">
        <title>The Genome of the Zebra Mussel, Dreissena polymorpha: A Resource for Invasive Species Research.</title>
        <authorList>
            <person name="McCartney M.A."/>
            <person name="Auch B."/>
            <person name="Kono T."/>
            <person name="Mallez S."/>
            <person name="Zhang Y."/>
            <person name="Obille A."/>
            <person name="Becker A."/>
            <person name="Abrahante J.E."/>
            <person name="Garbe J."/>
            <person name="Badalamenti J.P."/>
            <person name="Herman A."/>
            <person name="Mangelson H."/>
            <person name="Liachko I."/>
            <person name="Sullivan S."/>
            <person name="Sone E.D."/>
            <person name="Koren S."/>
            <person name="Silverstein K.A.T."/>
            <person name="Beckman K.B."/>
            <person name="Gohl D.M."/>
        </authorList>
    </citation>
    <scope>NUCLEOTIDE SEQUENCE</scope>
    <source>
        <strain evidence="2">Duluth1</strain>
        <tissue evidence="2">Whole animal</tissue>
    </source>
</reference>
<evidence type="ECO:0000313" key="2">
    <source>
        <dbReference type="EMBL" id="KAH3859069.1"/>
    </source>
</evidence>
<protein>
    <submittedName>
        <fullName evidence="2">Uncharacterized protein</fullName>
    </submittedName>
</protein>
<dbReference type="Proteomes" id="UP000828390">
    <property type="component" value="Unassembled WGS sequence"/>
</dbReference>
<evidence type="ECO:0000313" key="3">
    <source>
        <dbReference type="Proteomes" id="UP000828390"/>
    </source>
</evidence>
<accession>A0A9D4LJM8</accession>
<dbReference type="EMBL" id="JAIWYP010000003">
    <property type="protein sequence ID" value="KAH3859069.1"/>
    <property type="molecule type" value="Genomic_DNA"/>
</dbReference>
<sequence length="118" mass="13030">MESENENDLPPAIDQPLMDSSAESQRDSDMESGNENDLPPAIKKPSMDSTAELLIETVSHHLKPPDRPSAQKDSDMESDNANDMPSAIEQSSMDSYRQKLSVIICSLLTGLRLKRTLT</sequence>
<reference evidence="2" key="2">
    <citation type="submission" date="2020-11" db="EMBL/GenBank/DDBJ databases">
        <authorList>
            <person name="McCartney M.A."/>
            <person name="Auch B."/>
            <person name="Kono T."/>
            <person name="Mallez S."/>
            <person name="Becker A."/>
            <person name="Gohl D.M."/>
            <person name="Silverstein K.A.T."/>
            <person name="Koren S."/>
            <person name="Bechman K.B."/>
            <person name="Herman A."/>
            <person name="Abrahante J.E."/>
            <person name="Garbe J."/>
        </authorList>
    </citation>
    <scope>NUCLEOTIDE SEQUENCE</scope>
    <source>
        <strain evidence="2">Duluth1</strain>
        <tissue evidence="2">Whole animal</tissue>
    </source>
</reference>
<organism evidence="2 3">
    <name type="scientific">Dreissena polymorpha</name>
    <name type="common">Zebra mussel</name>
    <name type="synonym">Mytilus polymorpha</name>
    <dbReference type="NCBI Taxonomy" id="45954"/>
    <lineage>
        <taxon>Eukaryota</taxon>
        <taxon>Metazoa</taxon>
        <taxon>Spiralia</taxon>
        <taxon>Lophotrochozoa</taxon>
        <taxon>Mollusca</taxon>
        <taxon>Bivalvia</taxon>
        <taxon>Autobranchia</taxon>
        <taxon>Heteroconchia</taxon>
        <taxon>Euheterodonta</taxon>
        <taxon>Imparidentia</taxon>
        <taxon>Neoheterodontei</taxon>
        <taxon>Myida</taxon>
        <taxon>Dreissenoidea</taxon>
        <taxon>Dreissenidae</taxon>
        <taxon>Dreissena</taxon>
    </lineage>
</organism>
<evidence type="ECO:0000256" key="1">
    <source>
        <dbReference type="SAM" id="MobiDB-lite"/>
    </source>
</evidence>
<dbReference type="AlphaFoldDB" id="A0A9D4LJM8"/>
<comment type="caution">
    <text evidence="2">The sequence shown here is derived from an EMBL/GenBank/DDBJ whole genome shotgun (WGS) entry which is preliminary data.</text>
</comment>
<feature type="compositionally biased region" description="Polar residues" evidence="1">
    <location>
        <begin position="79"/>
        <end position="93"/>
    </location>
</feature>
<keyword evidence="3" id="KW-1185">Reference proteome</keyword>